<dbReference type="InterPro" id="IPR052647">
    <property type="entry name" value="Zinc_finger_CCCH-type"/>
</dbReference>
<feature type="compositionally biased region" description="Basic and acidic residues" evidence="1">
    <location>
        <begin position="92"/>
        <end position="105"/>
    </location>
</feature>
<name>A0AAE0SQR7_9BIVA</name>
<dbReference type="Proteomes" id="UP001195483">
    <property type="component" value="Unassembled WGS sequence"/>
</dbReference>
<feature type="region of interest" description="Disordered" evidence="1">
    <location>
        <begin position="1"/>
        <end position="152"/>
    </location>
</feature>
<gene>
    <name evidence="2" type="ORF">CHS0354_004896</name>
</gene>
<reference evidence="2" key="1">
    <citation type="journal article" date="2021" name="Genome Biol. Evol.">
        <title>A High-Quality Reference Genome for a Parasitic Bivalve with Doubly Uniparental Inheritance (Bivalvia: Unionida).</title>
        <authorList>
            <person name="Smith C.H."/>
        </authorList>
    </citation>
    <scope>NUCLEOTIDE SEQUENCE</scope>
    <source>
        <strain evidence="2">CHS0354</strain>
    </source>
</reference>
<dbReference type="GO" id="GO:0071011">
    <property type="term" value="C:precatalytic spliceosome"/>
    <property type="evidence" value="ECO:0007669"/>
    <property type="project" value="TreeGrafter"/>
</dbReference>
<feature type="compositionally biased region" description="Low complexity" evidence="1">
    <location>
        <begin position="122"/>
        <end position="141"/>
    </location>
</feature>
<evidence type="ECO:0000313" key="2">
    <source>
        <dbReference type="EMBL" id="KAK3596337.1"/>
    </source>
</evidence>
<organism evidence="2 3">
    <name type="scientific">Potamilus streckersoni</name>
    <dbReference type="NCBI Taxonomy" id="2493646"/>
    <lineage>
        <taxon>Eukaryota</taxon>
        <taxon>Metazoa</taxon>
        <taxon>Spiralia</taxon>
        <taxon>Lophotrochozoa</taxon>
        <taxon>Mollusca</taxon>
        <taxon>Bivalvia</taxon>
        <taxon>Autobranchia</taxon>
        <taxon>Heteroconchia</taxon>
        <taxon>Palaeoheterodonta</taxon>
        <taxon>Unionida</taxon>
        <taxon>Unionoidea</taxon>
        <taxon>Unionidae</taxon>
        <taxon>Ambleminae</taxon>
        <taxon>Lampsilini</taxon>
        <taxon>Potamilus</taxon>
    </lineage>
</organism>
<dbReference type="GO" id="GO:0003723">
    <property type="term" value="F:RNA binding"/>
    <property type="evidence" value="ECO:0007669"/>
    <property type="project" value="TreeGrafter"/>
</dbReference>
<accession>A0AAE0SQR7</accession>
<keyword evidence="3" id="KW-1185">Reference proteome</keyword>
<comment type="caution">
    <text evidence="2">The sequence shown here is derived from an EMBL/GenBank/DDBJ whole genome shotgun (WGS) entry which is preliminary data.</text>
</comment>
<reference evidence="2" key="3">
    <citation type="submission" date="2023-05" db="EMBL/GenBank/DDBJ databases">
        <authorList>
            <person name="Smith C.H."/>
        </authorList>
    </citation>
    <scope>NUCLEOTIDE SEQUENCE</scope>
    <source>
        <strain evidence="2">CHS0354</strain>
        <tissue evidence="2">Mantle</tissue>
    </source>
</reference>
<evidence type="ECO:0000313" key="3">
    <source>
        <dbReference type="Proteomes" id="UP001195483"/>
    </source>
</evidence>
<dbReference type="PANTHER" id="PTHR46582:SF1">
    <property type="entry name" value="ZINC FINGER CCCH DOMAIN-CONTAINING PROTEIN 18"/>
    <property type="match status" value="1"/>
</dbReference>
<dbReference type="EMBL" id="JAEAOA010000358">
    <property type="protein sequence ID" value="KAK3596337.1"/>
    <property type="molecule type" value="Genomic_DNA"/>
</dbReference>
<dbReference type="PANTHER" id="PTHR46582">
    <property type="entry name" value="ZINC FINGER CCCH DOMAIN-CONTAINING PROTEIN 18"/>
    <property type="match status" value="1"/>
</dbReference>
<dbReference type="AlphaFoldDB" id="A0AAE0SQR7"/>
<evidence type="ECO:0000256" key="1">
    <source>
        <dbReference type="SAM" id="MobiDB-lite"/>
    </source>
</evidence>
<protein>
    <submittedName>
        <fullName evidence="2">Uncharacterized protein</fullName>
    </submittedName>
</protein>
<reference evidence="2" key="2">
    <citation type="journal article" date="2021" name="Genome Biol. Evol.">
        <title>Developing a high-quality reference genome for a parasitic bivalve with doubly uniparental inheritance (Bivalvia: Unionida).</title>
        <authorList>
            <person name="Smith C.H."/>
        </authorList>
    </citation>
    <scope>NUCLEOTIDE SEQUENCE</scope>
    <source>
        <strain evidence="2">CHS0354</strain>
        <tissue evidence="2">Mantle</tissue>
    </source>
</reference>
<proteinExistence type="predicted"/>
<sequence length="173" mass="18277">MPPGAVLRGDSKGGKPAGRQEPPTPPVIQAKPKDPLKAVGQKSNIKLTLISKPADKSAAGAALQLPSRKRPAEPNLVGPPGKRPPIAVQPPKPEKVVKKPEREEATASPTKVIQRPPPTPVKVPAKPSVAPPAVTTVAQAQKAKKSTSSRREELLKQLRAVEDAIARKRSKMS</sequence>
<feature type="compositionally biased region" description="Pro residues" evidence="1">
    <location>
        <begin position="81"/>
        <end position="91"/>
    </location>
</feature>